<dbReference type="BioCyc" id="PMAR59922:G1G80-913-MONOMER"/>
<dbReference type="AlphaFoldDB" id="A2C8E7"/>
<organism evidence="1 2">
    <name type="scientific">Prochlorococcus marinus (strain MIT 9303)</name>
    <dbReference type="NCBI Taxonomy" id="59922"/>
    <lineage>
        <taxon>Bacteria</taxon>
        <taxon>Bacillati</taxon>
        <taxon>Cyanobacteriota</taxon>
        <taxon>Cyanophyceae</taxon>
        <taxon>Synechococcales</taxon>
        <taxon>Prochlorococcaceae</taxon>
        <taxon>Prochlorococcus</taxon>
    </lineage>
</organism>
<dbReference type="Proteomes" id="UP000002274">
    <property type="component" value="Chromosome"/>
</dbReference>
<evidence type="ECO:0000313" key="1">
    <source>
        <dbReference type="EMBL" id="ABM77757.1"/>
    </source>
</evidence>
<gene>
    <name evidence="1" type="ordered locus">P9303_10081</name>
</gene>
<protein>
    <submittedName>
        <fullName evidence="1">Uncharacterized protein</fullName>
    </submittedName>
</protein>
<sequence length="64" mass="7569">MGKSFTVRGIRKPLRHYYEDFRSLEIKRIILLPLRLKIIFNYTQQLILHGLAKSAEKLLAEQTV</sequence>
<dbReference type="HOGENOM" id="CLU_2864245_0_0_3"/>
<evidence type="ECO:0000313" key="2">
    <source>
        <dbReference type="Proteomes" id="UP000002274"/>
    </source>
</evidence>
<reference evidence="1 2" key="1">
    <citation type="journal article" date="2007" name="PLoS Genet.">
        <title>Patterns and implications of gene gain and loss in the evolution of Prochlorococcus.</title>
        <authorList>
            <person name="Kettler G.C."/>
            <person name="Martiny A.C."/>
            <person name="Huang K."/>
            <person name="Zucker J."/>
            <person name="Coleman M.L."/>
            <person name="Rodrigue S."/>
            <person name="Chen F."/>
            <person name="Lapidus A."/>
            <person name="Ferriera S."/>
            <person name="Johnson J."/>
            <person name="Steglich C."/>
            <person name="Church G.M."/>
            <person name="Richardson P."/>
            <person name="Chisholm S.W."/>
        </authorList>
    </citation>
    <scope>NUCLEOTIDE SEQUENCE [LARGE SCALE GENOMIC DNA]</scope>
    <source>
        <strain evidence="1 2">MIT 9303</strain>
    </source>
</reference>
<name>A2C8E7_PROM3</name>
<dbReference type="KEGG" id="pmf:P9303_10081"/>
<proteinExistence type="predicted"/>
<accession>A2C8E7</accession>
<dbReference type="EMBL" id="CP000554">
    <property type="protein sequence ID" value="ABM77757.1"/>
    <property type="molecule type" value="Genomic_DNA"/>
</dbReference>